<proteinExistence type="predicted"/>
<dbReference type="EMBL" id="SNYJ01000001">
    <property type="protein sequence ID" value="TDQ43008.1"/>
    <property type="molecule type" value="Genomic_DNA"/>
</dbReference>
<protein>
    <submittedName>
        <fullName evidence="1">Uncharacterized protein</fullName>
    </submittedName>
</protein>
<organism evidence="1 2">
    <name type="scientific">Aureibacillus halotolerans</name>
    <dbReference type="NCBI Taxonomy" id="1508390"/>
    <lineage>
        <taxon>Bacteria</taxon>
        <taxon>Bacillati</taxon>
        <taxon>Bacillota</taxon>
        <taxon>Bacilli</taxon>
        <taxon>Bacillales</taxon>
        <taxon>Bacillaceae</taxon>
        <taxon>Aureibacillus</taxon>
    </lineage>
</organism>
<comment type="caution">
    <text evidence="1">The sequence shown here is derived from an EMBL/GenBank/DDBJ whole genome shotgun (WGS) entry which is preliminary data.</text>
</comment>
<dbReference type="AlphaFoldDB" id="A0A4R6U8V7"/>
<evidence type="ECO:0000313" key="1">
    <source>
        <dbReference type="EMBL" id="TDQ43008.1"/>
    </source>
</evidence>
<keyword evidence="2" id="KW-1185">Reference proteome</keyword>
<sequence length="77" mass="9040">MFDHESASIAKRIFRNLFQNAPEHVERTGEYWNDDNGDGHFDTITCCRDEIVQLFDKLVSFSEKLADKTHYLYHCGI</sequence>
<dbReference type="RefSeq" id="WP_133578820.1">
    <property type="nucleotide sequence ID" value="NZ_SNYJ01000001.1"/>
</dbReference>
<dbReference type="Proteomes" id="UP000295632">
    <property type="component" value="Unassembled WGS sequence"/>
</dbReference>
<name>A0A4R6U8V7_9BACI</name>
<reference evidence="1 2" key="1">
    <citation type="submission" date="2019-03" db="EMBL/GenBank/DDBJ databases">
        <title>Genomic Encyclopedia of Type Strains, Phase IV (KMG-IV): sequencing the most valuable type-strain genomes for metagenomic binning, comparative biology and taxonomic classification.</title>
        <authorList>
            <person name="Goeker M."/>
        </authorList>
    </citation>
    <scope>NUCLEOTIDE SEQUENCE [LARGE SCALE GENOMIC DNA]</scope>
    <source>
        <strain evidence="1 2">DSM 28697</strain>
    </source>
</reference>
<dbReference type="OrthoDB" id="2086109at2"/>
<evidence type="ECO:0000313" key="2">
    <source>
        <dbReference type="Proteomes" id="UP000295632"/>
    </source>
</evidence>
<gene>
    <name evidence="1" type="ORF">EV213_101440</name>
</gene>
<accession>A0A4R6U8V7</accession>